<reference evidence="7" key="1">
    <citation type="submission" date="2013-04" db="EMBL/GenBank/DDBJ databases">
        <title>The genome sequencing project of 58 acetic acid bacteria.</title>
        <authorList>
            <person name="Okamoto-Kainuma A."/>
            <person name="Ishikawa M."/>
            <person name="Umino S."/>
            <person name="Koizumi Y."/>
            <person name="Shiwa Y."/>
            <person name="Yoshikawa H."/>
            <person name="Matsutani M."/>
            <person name="Matsushita K."/>
        </authorList>
    </citation>
    <scope>NUCLEOTIDE SEQUENCE</scope>
    <source>
        <strain evidence="7">DSM 12717</strain>
    </source>
</reference>
<feature type="domain" description="NnrU" evidence="6">
    <location>
        <begin position="9"/>
        <end position="222"/>
    </location>
</feature>
<feature type="transmembrane region" description="Helical" evidence="5">
    <location>
        <begin position="39"/>
        <end position="61"/>
    </location>
</feature>
<proteinExistence type="predicted"/>
<dbReference type="EMBL" id="BAQP01000174">
    <property type="protein sequence ID" value="GBQ26212.1"/>
    <property type="molecule type" value="Genomic_DNA"/>
</dbReference>
<keyword evidence="3 5" id="KW-1133">Transmembrane helix</keyword>
<keyword evidence="4 5" id="KW-0472">Membrane</keyword>
<evidence type="ECO:0000313" key="8">
    <source>
        <dbReference type="Proteomes" id="UP001060895"/>
    </source>
</evidence>
<evidence type="ECO:0000256" key="2">
    <source>
        <dbReference type="ARBA" id="ARBA00022692"/>
    </source>
</evidence>
<evidence type="ECO:0000256" key="3">
    <source>
        <dbReference type="ARBA" id="ARBA00022989"/>
    </source>
</evidence>
<dbReference type="Proteomes" id="UP001060895">
    <property type="component" value="Unassembled WGS sequence"/>
</dbReference>
<feature type="transmembrane region" description="Helical" evidence="5">
    <location>
        <begin position="126"/>
        <end position="155"/>
    </location>
</feature>
<keyword evidence="8" id="KW-1185">Reference proteome</keyword>
<protein>
    <submittedName>
        <fullName evidence="7">Membrane protein</fullName>
    </submittedName>
</protein>
<comment type="caution">
    <text evidence="7">The sequence shown here is derived from an EMBL/GenBank/DDBJ whole genome shotgun (WGS) entry which is preliminary data.</text>
</comment>
<feature type="transmembrane region" description="Helical" evidence="5">
    <location>
        <begin position="73"/>
        <end position="94"/>
    </location>
</feature>
<evidence type="ECO:0000313" key="7">
    <source>
        <dbReference type="EMBL" id="GBQ26212.1"/>
    </source>
</evidence>
<organism evidence="7 8">
    <name type="scientific">Gluconacetobacter sacchari DSM 12717</name>
    <dbReference type="NCBI Taxonomy" id="1307940"/>
    <lineage>
        <taxon>Bacteria</taxon>
        <taxon>Pseudomonadati</taxon>
        <taxon>Pseudomonadota</taxon>
        <taxon>Alphaproteobacteria</taxon>
        <taxon>Acetobacterales</taxon>
        <taxon>Acetobacteraceae</taxon>
        <taxon>Gluconacetobacter</taxon>
    </lineage>
</organism>
<accession>A0ABQ0P834</accession>
<evidence type="ECO:0000259" key="6">
    <source>
        <dbReference type="Pfam" id="PF07298"/>
    </source>
</evidence>
<gene>
    <name evidence="7" type="ORF">AA12717_2287</name>
</gene>
<sequence>MIDGAGMVLAAAVAFVGTHLALSHPLRRPLVSVLGEKAFAGLYSLVAVVTLGALAWAYSAAPATEPAWAVGDGLWGLATVAMLVASILLMGSLIGNPALPGARVQVAMTPARGVYGVTRHPMLWSFAIWGGCHIMVWPITKNFILCGAIIFLSLVGTAMQDRKKMLLDPLGWPAWQARTSALPFLAIAQGRARFGGFGPHAVLGGTVVWLAATWAHSPLAGWPAGIWRWLG</sequence>
<evidence type="ECO:0000256" key="4">
    <source>
        <dbReference type="ARBA" id="ARBA00023136"/>
    </source>
</evidence>
<comment type="subcellular location">
    <subcellularLocation>
        <location evidence="1">Membrane</location>
        <topology evidence="1">Multi-pass membrane protein</topology>
    </subcellularLocation>
</comment>
<name>A0ABQ0P834_9PROT</name>
<evidence type="ECO:0000256" key="5">
    <source>
        <dbReference type="SAM" id="Phobius"/>
    </source>
</evidence>
<dbReference type="Pfam" id="PF07298">
    <property type="entry name" value="NnrU"/>
    <property type="match status" value="1"/>
</dbReference>
<dbReference type="RefSeq" id="WP_220795141.1">
    <property type="nucleotide sequence ID" value="NZ_BAQP01000174.1"/>
</dbReference>
<dbReference type="InterPro" id="IPR009915">
    <property type="entry name" value="NnrU_dom"/>
</dbReference>
<keyword evidence="2 5" id="KW-0812">Transmembrane</keyword>
<evidence type="ECO:0000256" key="1">
    <source>
        <dbReference type="ARBA" id="ARBA00004141"/>
    </source>
</evidence>